<keyword evidence="2" id="KW-0378">Hydrolase</keyword>
<organism evidence="2 3">
    <name type="scientific">Marisediminitalea aggregata</name>
    <dbReference type="NCBI Taxonomy" id="634436"/>
    <lineage>
        <taxon>Bacteria</taxon>
        <taxon>Pseudomonadati</taxon>
        <taxon>Pseudomonadota</taxon>
        <taxon>Gammaproteobacteria</taxon>
        <taxon>Alteromonadales</taxon>
        <taxon>Alteromonadaceae</taxon>
        <taxon>Marisediminitalea</taxon>
    </lineage>
</organism>
<evidence type="ECO:0000313" key="2">
    <source>
        <dbReference type="EMBL" id="SHH23160.1"/>
    </source>
</evidence>
<dbReference type="Proteomes" id="UP000184520">
    <property type="component" value="Unassembled WGS sequence"/>
</dbReference>
<dbReference type="RefSeq" id="WP_084526749.1">
    <property type="nucleotide sequence ID" value="NZ_FQWD01000007.1"/>
</dbReference>
<accession>A0A1M5RAM6</accession>
<dbReference type="OrthoDB" id="8476759at2"/>
<proteinExistence type="predicted"/>
<reference evidence="3" key="1">
    <citation type="submission" date="2016-11" db="EMBL/GenBank/DDBJ databases">
        <authorList>
            <person name="Varghese N."/>
            <person name="Submissions S."/>
        </authorList>
    </citation>
    <scope>NUCLEOTIDE SEQUENCE [LARGE SCALE GENOMIC DNA]</scope>
    <source>
        <strain evidence="3">CGMCC 1.8995</strain>
    </source>
</reference>
<dbReference type="Gene3D" id="3.40.50.1820">
    <property type="entry name" value="alpha/beta hydrolase"/>
    <property type="match status" value="1"/>
</dbReference>
<dbReference type="PROSITE" id="PS51257">
    <property type="entry name" value="PROKAR_LIPOPROTEIN"/>
    <property type="match status" value="1"/>
</dbReference>
<dbReference type="STRING" id="634436.SAMN05216361_4103"/>
<dbReference type="AlphaFoldDB" id="A0A1M5RAM6"/>
<keyword evidence="3" id="KW-1185">Reference proteome</keyword>
<dbReference type="GO" id="GO:0016787">
    <property type="term" value="F:hydrolase activity"/>
    <property type="evidence" value="ECO:0007669"/>
    <property type="project" value="UniProtKB-KW"/>
</dbReference>
<gene>
    <name evidence="2" type="ORF">SAMN05216361_4103</name>
</gene>
<dbReference type="SUPFAM" id="SSF53474">
    <property type="entry name" value="alpha/beta-Hydrolases"/>
    <property type="match status" value="1"/>
</dbReference>
<protein>
    <submittedName>
        <fullName evidence="2">Lysophospholipase, alpha-beta hydrolase superfamily</fullName>
    </submittedName>
</protein>
<dbReference type="InterPro" id="IPR022742">
    <property type="entry name" value="Hydrolase_4"/>
</dbReference>
<evidence type="ECO:0000313" key="3">
    <source>
        <dbReference type="Proteomes" id="UP000184520"/>
    </source>
</evidence>
<dbReference type="InterPro" id="IPR029058">
    <property type="entry name" value="AB_hydrolase_fold"/>
</dbReference>
<evidence type="ECO:0000259" key="1">
    <source>
        <dbReference type="Pfam" id="PF12146"/>
    </source>
</evidence>
<feature type="domain" description="Serine aminopeptidase S33" evidence="1">
    <location>
        <begin position="95"/>
        <end position="222"/>
    </location>
</feature>
<dbReference type="Pfam" id="PF12146">
    <property type="entry name" value="Hydrolase_4"/>
    <property type="match status" value="1"/>
</dbReference>
<dbReference type="EMBL" id="FQWD01000007">
    <property type="protein sequence ID" value="SHH23160.1"/>
    <property type="molecule type" value="Genomic_DNA"/>
</dbReference>
<name>A0A1M5RAM6_9ALTE</name>
<sequence length="403" mass="44261">MARKSVLGSVLRLCLLGLVALLLTAGWLTGCQSRQSAPFHAESTVVPFSVKPFSAYQTAVNEWLLAHRHPVKFDLATEAAFNTPFECGQGNPRGILLVHGLGDSPYFFRDISAPLCERGFWVRTILLPGHGSQPGDMLNARYDLWQQTVDFQVEAFAPNVETLFLGGFSTGANLVTVTASSRQDISGLILFSPAFLPNFFVTRLAPWVTDVWPWPNVEPEDNPARYNSIAMQGFAAYQGSVEAVQHVIEQTQHTLPHFAVLAEGDSVVDVQAVASQLNTQLYHSDNVLLWMGSAETAPEGSRVQPFPVSRERALAASHMSVLFSEHNSLYGTNGSVRICDNGQPADIEAQCPSTSTNTLWYGPWGQEGEGKVVARLTFNPYFDEMIAQLLMFLENASQAKRPD</sequence>